<dbReference type="HOGENOM" id="CLU_118739_0_0_1"/>
<reference evidence="3" key="1">
    <citation type="submission" date="2011-07" db="EMBL/GenBank/DDBJ databases">
        <authorList>
            <consortium name="Caenorhabditis brenneri Sequencing and Analysis Consortium"/>
            <person name="Wilson R.K."/>
        </authorList>
    </citation>
    <scope>NUCLEOTIDE SEQUENCE [LARGE SCALE GENOMIC DNA]</scope>
    <source>
        <strain evidence="3">PB2801</strain>
    </source>
</reference>
<dbReference type="Proteomes" id="UP000008068">
    <property type="component" value="Unassembled WGS sequence"/>
</dbReference>
<keyword evidence="1" id="KW-0812">Transmembrane</keyword>
<dbReference type="InParanoid" id="G0NRD6"/>
<sequence length="199" mass="22727">MYPNLSQLANPDIINDCNYNYLESTDSMPPQPSPKLSLYTIVTSIIFLPIAIFFISVGSYSIDLCPITPHLPIWMISLGSFMLIDRAIAWILELNMYCFKKENSKPDREMKVLIKWEGKKAGHRLRISKYYSITIAGLIFFAISGAYYLRKTLESGQCNALLLYSSMVFCAFILLSSVCVLFFSFIIWIYLLAIRCCCS</sequence>
<feature type="transmembrane region" description="Helical" evidence="1">
    <location>
        <begin position="161"/>
        <end position="193"/>
    </location>
</feature>
<evidence type="ECO:0000256" key="1">
    <source>
        <dbReference type="SAM" id="Phobius"/>
    </source>
</evidence>
<keyword evidence="1" id="KW-0472">Membrane</keyword>
<feature type="transmembrane region" description="Helical" evidence="1">
    <location>
        <begin position="36"/>
        <end position="59"/>
    </location>
</feature>
<feature type="transmembrane region" description="Helical" evidence="1">
    <location>
        <begin position="130"/>
        <end position="149"/>
    </location>
</feature>
<keyword evidence="3" id="KW-1185">Reference proteome</keyword>
<gene>
    <name evidence="2" type="ORF">CAEBREN_11147</name>
</gene>
<organism evidence="3">
    <name type="scientific">Caenorhabditis brenneri</name>
    <name type="common">Nematode worm</name>
    <dbReference type="NCBI Taxonomy" id="135651"/>
    <lineage>
        <taxon>Eukaryota</taxon>
        <taxon>Metazoa</taxon>
        <taxon>Ecdysozoa</taxon>
        <taxon>Nematoda</taxon>
        <taxon>Chromadorea</taxon>
        <taxon>Rhabditida</taxon>
        <taxon>Rhabditina</taxon>
        <taxon>Rhabditomorpha</taxon>
        <taxon>Rhabditoidea</taxon>
        <taxon>Rhabditidae</taxon>
        <taxon>Peloderinae</taxon>
        <taxon>Caenorhabditis</taxon>
    </lineage>
</organism>
<accession>G0NRD6</accession>
<dbReference type="AlphaFoldDB" id="G0NRD6"/>
<dbReference type="PANTHER" id="PTHR34152">
    <property type="entry name" value="PROTEIN CBG12353-RELATED"/>
    <property type="match status" value="1"/>
</dbReference>
<dbReference type="EMBL" id="GL379931">
    <property type="protein sequence ID" value="EGT36153.1"/>
    <property type="molecule type" value="Genomic_DNA"/>
</dbReference>
<evidence type="ECO:0000313" key="3">
    <source>
        <dbReference type="Proteomes" id="UP000008068"/>
    </source>
</evidence>
<evidence type="ECO:0000313" key="2">
    <source>
        <dbReference type="EMBL" id="EGT36153.1"/>
    </source>
</evidence>
<dbReference type="eggNOG" id="ENOG502TI1E">
    <property type="taxonomic scope" value="Eukaryota"/>
</dbReference>
<dbReference type="PANTHER" id="PTHR34152:SF4">
    <property type="entry name" value="SMALL INTEGRAL MEMBRANE PROTEIN"/>
    <property type="match status" value="1"/>
</dbReference>
<feature type="transmembrane region" description="Helical" evidence="1">
    <location>
        <begin position="71"/>
        <end position="92"/>
    </location>
</feature>
<dbReference type="OMA" id="AWILELN"/>
<proteinExistence type="predicted"/>
<dbReference type="OrthoDB" id="5821221at2759"/>
<name>G0NRD6_CAEBE</name>
<protein>
    <submittedName>
        <fullName evidence="2">Uncharacterized protein</fullName>
    </submittedName>
</protein>
<keyword evidence="1" id="KW-1133">Transmembrane helix</keyword>